<sequence>MAYYANQIDYDLAKSSNPNADVRLYTPGATLSTGDYYLGNANGINLNGAQALTGADRNATNTLFNQASSAKTVQSTPDIQSKIDALKQAQIAQNVAALSAKRDTSLSNLATEKAAIEPQYYKDRNTAATTNAIQAKNFAEYMAQRNGGNADQGVSNQATIADNVALQGGLNSLNTQEQAAYDTNARDVTNVNNSYASDLASAQANAEATALQNTIDQMNADRTYALNKASTDASVASTNADTEYTRLQIAGYPSEQAAKMAQAAATLTGTNLSNDYQKLVNAGYPAQQAAELAQKAASAASSYANISQGNQQLAISQQNANNNALNDITSNLNNAYVTKDATTGSVAINPALQSAIISMYSSGQLSKANANKLLTMYGFSQLS</sequence>
<accession>A0A857DFG4</accession>
<evidence type="ECO:0000313" key="2">
    <source>
        <dbReference type="Proteomes" id="UP000430508"/>
    </source>
</evidence>
<reference evidence="1 2" key="1">
    <citation type="submission" date="2019-12" db="EMBL/GenBank/DDBJ databases">
        <title>Sequence classification of anaerobic respiratory reductive dehalogenases: First we see many, then we see few.</title>
        <authorList>
            <person name="Molenda O."/>
            <person name="Puentes Jacome L.A."/>
            <person name="Cao X."/>
            <person name="Nesbo C.L."/>
            <person name="Tang S."/>
            <person name="Morson N."/>
            <person name="Patron J."/>
            <person name="Lomheim L."/>
            <person name="Wishart D.S."/>
            <person name="Edwards E.A."/>
        </authorList>
    </citation>
    <scope>NUCLEOTIDE SEQUENCE [LARGE SCALE GENOMIC DNA]</scope>
    <source>
        <strain evidence="1 2">12DCA</strain>
    </source>
</reference>
<dbReference type="EMBL" id="CP046996">
    <property type="protein sequence ID" value="QGZ99440.1"/>
    <property type="molecule type" value="Genomic_DNA"/>
</dbReference>
<gene>
    <name evidence="1" type="ORF">GQ588_01540</name>
</gene>
<dbReference type="AlphaFoldDB" id="A0A857DFG4"/>
<proteinExistence type="predicted"/>
<dbReference type="RefSeq" id="WP_158208128.1">
    <property type="nucleotide sequence ID" value="NZ_CP046996.1"/>
</dbReference>
<organism evidence="1 2">
    <name type="scientific">Dehalobacter restrictus</name>
    <dbReference type="NCBI Taxonomy" id="55583"/>
    <lineage>
        <taxon>Bacteria</taxon>
        <taxon>Bacillati</taxon>
        <taxon>Bacillota</taxon>
        <taxon>Clostridia</taxon>
        <taxon>Eubacteriales</taxon>
        <taxon>Desulfitobacteriaceae</taxon>
        <taxon>Dehalobacter</taxon>
    </lineage>
</organism>
<dbReference type="Proteomes" id="UP000430508">
    <property type="component" value="Chromosome"/>
</dbReference>
<protein>
    <submittedName>
        <fullName evidence="1">Uncharacterized protein</fullName>
    </submittedName>
</protein>
<name>A0A857DFG4_9FIRM</name>
<evidence type="ECO:0000313" key="1">
    <source>
        <dbReference type="EMBL" id="QGZ99440.1"/>
    </source>
</evidence>